<gene>
    <name evidence="1" type="ORF">PoB_007298300</name>
</gene>
<protein>
    <submittedName>
        <fullName evidence="1">Uncharacterized protein</fullName>
    </submittedName>
</protein>
<dbReference type="Proteomes" id="UP000735302">
    <property type="component" value="Unassembled WGS sequence"/>
</dbReference>
<reference evidence="1 2" key="1">
    <citation type="journal article" date="2021" name="Elife">
        <title>Chloroplast acquisition without the gene transfer in kleptoplastic sea slugs, Plakobranchus ocellatus.</title>
        <authorList>
            <person name="Maeda T."/>
            <person name="Takahashi S."/>
            <person name="Yoshida T."/>
            <person name="Shimamura S."/>
            <person name="Takaki Y."/>
            <person name="Nagai Y."/>
            <person name="Toyoda A."/>
            <person name="Suzuki Y."/>
            <person name="Arimoto A."/>
            <person name="Ishii H."/>
            <person name="Satoh N."/>
            <person name="Nishiyama T."/>
            <person name="Hasebe M."/>
            <person name="Maruyama T."/>
            <person name="Minagawa J."/>
            <person name="Obokata J."/>
            <person name="Shigenobu S."/>
        </authorList>
    </citation>
    <scope>NUCLEOTIDE SEQUENCE [LARGE SCALE GENOMIC DNA]</scope>
</reference>
<evidence type="ECO:0000313" key="2">
    <source>
        <dbReference type="Proteomes" id="UP000735302"/>
    </source>
</evidence>
<accession>A0AAV4DQZ1</accession>
<name>A0AAV4DQZ1_9GAST</name>
<proteinExistence type="predicted"/>
<evidence type="ECO:0000313" key="1">
    <source>
        <dbReference type="EMBL" id="GFO46478.1"/>
    </source>
</evidence>
<comment type="caution">
    <text evidence="1">The sequence shown here is derived from an EMBL/GenBank/DDBJ whole genome shotgun (WGS) entry which is preliminary data.</text>
</comment>
<keyword evidence="2" id="KW-1185">Reference proteome</keyword>
<dbReference type="AlphaFoldDB" id="A0AAV4DQZ1"/>
<sequence length="111" mass="12606">MECNRDFEFSRRSRAYLIQTSTVPTRTTRKMTIAIPGWQGDIYGLKTSDESYMTQYECCQDNVKYSSSCTQNARGVGYSVARASALRSARILVRGFEPRHRRPGLAEGLRA</sequence>
<organism evidence="1 2">
    <name type="scientific">Plakobranchus ocellatus</name>
    <dbReference type="NCBI Taxonomy" id="259542"/>
    <lineage>
        <taxon>Eukaryota</taxon>
        <taxon>Metazoa</taxon>
        <taxon>Spiralia</taxon>
        <taxon>Lophotrochozoa</taxon>
        <taxon>Mollusca</taxon>
        <taxon>Gastropoda</taxon>
        <taxon>Heterobranchia</taxon>
        <taxon>Euthyneura</taxon>
        <taxon>Panpulmonata</taxon>
        <taxon>Sacoglossa</taxon>
        <taxon>Placobranchoidea</taxon>
        <taxon>Plakobranchidae</taxon>
        <taxon>Plakobranchus</taxon>
    </lineage>
</organism>
<dbReference type="EMBL" id="BLXT01008186">
    <property type="protein sequence ID" value="GFO46478.1"/>
    <property type="molecule type" value="Genomic_DNA"/>
</dbReference>